<comment type="caution">
    <text evidence="5">The sequence shown here is derived from an EMBL/GenBank/DDBJ whole genome shotgun (WGS) entry which is preliminary data.</text>
</comment>
<evidence type="ECO:0000256" key="1">
    <source>
        <dbReference type="ARBA" id="ARBA00022737"/>
    </source>
</evidence>
<protein>
    <submittedName>
        <fullName evidence="5">Uncharacterized protein</fullName>
    </submittedName>
</protein>
<sequence>MFNQVSESSLRLKREAFYREIAARAMRSRSWKRRLGQALAAIEKIVPGSEEVLWFSRRALRGQNTRVLRLLLELGLGSCHDDDDHHHRNDATTIALRNGRKRKRDGTIVRDSKRGAEPRPFDSVGEQDRNPADRYGLTYFHAACLSGHVASVESFIESGRVDLNQRVVTKHPSMPSTALHMAVKYGRLEVARLLLGAGADPRVLDRRGRSALHRICEDGVARSLVDRPKRKFVPDHEPALEIVKLLLDHGPDEIDREDDRGATPLQYAVASLQFELVEELLARGANVKDVVFEGGYFDLARPRPSLRTTENLIGIVETLTGYGYEMSGESELKVMHFLMDVNVHEYDPEVDQAQLVLEYGSERKIGDLIDQFESDFKDSPILKNMSTYKKLRKKSHEMMAIQRHLEVLHVGGMHKSANIRRLVDAFKEACDCYRGYFAVENFHWRFGESDAETTLLRSQLSNALTNENTNDGKQGGNDRIQNRIAYEDDDESVEDDAVPEHNEHSHEDDWEMEAPDVFNRFAEETKRAGEIAIGRSGTTILDVCRAVPEERYNLLLTATKWPVIDEELRSKEFSLVGGVLEGIVNQTLVREYVAVVAAKYFSSLLAVNMPYYCRRRIIGHLSNEDLLNLCTAAVRSG</sequence>
<evidence type="ECO:0000256" key="2">
    <source>
        <dbReference type="ARBA" id="ARBA00023043"/>
    </source>
</evidence>
<organism evidence="5 6">
    <name type="scientific">Trichogramma kaykai</name>
    <dbReference type="NCBI Taxonomy" id="54128"/>
    <lineage>
        <taxon>Eukaryota</taxon>
        <taxon>Metazoa</taxon>
        <taxon>Ecdysozoa</taxon>
        <taxon>Arthropoda</taxon>
        <taxon>Hexapoda</taxon>
        <taxon>Insecta</taxon>
        <taxon>Pterygota</taxon>
        <taxon>Neoptera</taxon>
        <taxon>Endopterygota</taxon>
        <taxon>Hymenoptera</taxon>
        <taxon>Apocrita</taxon>
        <taxon>Proctotrupomorpha</taxon>
        <taxon>Chalcidoidea</taxon>
        <taxon>Trichogrammatidae</taxon>
        <taxon>Trichogramma</taxon>
    </lineage>
</organism>
<dbReference type="SUPFAM" id="SSF48403">
    <property type="entry name" value="Ankyrin repeat"/>
    <property type="match status" value="1"/>
</dbReference>
<dbReference type="Pfam" id="PF12796">
    <property type="entry name" value="Ank_2"/>
    <property type="match status" value="1"/>
</dbReference>
<dbReference type="InterPro" id="IPR002110">
    <property type="entry name" value="Ankyrin_rpt"/>
</dbReference>
<dbReference type="EMBL" id="JBJJXI010000066">
    <property type="protein sequence ID" value="KAL3397372.1"/>
    <property type="molecule type" value="Genomic_DNA"/>
</dbReference>
<evidence type="ECO:0000256" key="4">
    <source>
        <dbReference type="SAM" id="MobiDB-lite"/>
    </source>
</evidence>
<feature type="region of interest" description="Disordered" evidence="4">
    <location>
        <begin position="488"/>
        <end position="509"/>
    </location>
</feature>
<feature type="region of interest" description="Disordered" evidence="4">
    <location>
        <begin position="82"/>
        <end position="129"/>
    </location>
</feature>
<dbReference type="SMART" id="SM00248">
    <property type="entry name" value="ANK"/>
    <property type="match status" value="4"/>
</dbReference>
<evidence type="ECO:0000313" key="5">
    <source>
        <dbReference type="EMBL" id="KAL3397372.1"/>
    </source>
</evidence>
<dbReference type="PROSITE" id="PS50088">
    <property type="entry name" value="ANK_REPEAT"/>
    <property type="match status" value="2"/>
</dbReference>
<dbReference type="PANTHER" id="PTHR24180">
    <property type="entry name" value="CYCLIN-DEPENDENT KINASE INHIBITOR 2C-RELATED"/>
    <property type="match status" value="1"/>
</dbReference>
<keyword evidence="6" id="KW-1185">Reference proteome</keyword>
<dbReference type="Gene3D" id="1.25.40.20">
    <property type="entry name" value="Ankyrin repeat-containing domain"/>
    <property type="match status" value="1"/>
</dbReference>
<accession>A0ABD2WWG6</accession>
<dbReference type="Proteomes" id="UP001627154">
    <property type="component" value="Unassembled WGS sequence"/>
</dbReference>
<dbReference type="PROSITE" id="PS50297">
    <property type="entry name" value="ANK_REP_REGION"/>
    <property type="match status" value="2"/>
</dbReference>
<feature type="repeat" description="ANK" evidence="3">
    <location>
        <begin position="260"/>
        <end position="287"/>
    </location>
</feature>
<dbReference type="PANTHER" id="PTHR24180:SF45">
    <property type="entry name" value="POLY [ADP-RIBOSE] POLYMERASE TANKYRASE"/>
    <property type="match status" value="1"/>
</dbReference>
<name>A0ABD2WWG6_9HYME</name>
<dbReference type="InterPro" id="IPR036770">
    <property type="entry name" value="Ankyrin_rpt-contain_sf"/>
</dbReference>
<dbReference type="InterPro" id="IPR051637">
    <property type="entry name" value="Ank_repeat_dom-contain_49"/>
</dbReference>
<evidence type="ECO:0000313" key="6">
    <source>
        <dbReference type="Proteomes" id="UP001627154"/>
    </source>
</evidence>
<keyword evidence="1" id="KW-0677">Repeat</keyword>
<feature type="compositionally biased region" description="Basic and acidic residues" evidence="4">
    <location>
        <begin position="498"/>
        <end position="507"/>
    </location>
</feature>
<gene>
    <name evidence="5" type="ORF">TKK_008936</name>
</gene>
<keyword evidence="2 3" id="KW-0040">ANK repeat</keyword>
<dbReference type="AlphaFoldDB" id="A0ABD2WWG6"/>
<feature type="compositionally biased region" description="Acidic residues" evidence="4">
    <location>
        <begin position="488"/>
        <end position="497"/>
    </location>
</feature>
<proteinExistence type="predicted"/>
<evidence type="ECO:0000256" key="3">
    <source>
        <dbReference type="PROSITE-ProRule" id="PRU00023"/>
    </source>
</evidence>
<reference evidence="5 6" key="1">
    <citation type="journal article" date="2024" name="bioRxiv">
        <title>A reference genome for Trichogramma kaykai: A tiny desert-dwelling parasitoid wasp with competing sex-ratio distorters.</title>
        <authorList>
            <person name="Culotta J."/>
            <person name="Lindsey A.R."/>
        </authorList>
    </citation>
    <scope>NUCLEOTIDE SEQUENCE [LARGE SCALE GENOMIC DNA]</scope>
    <source>
        <strain evidence="5 6">KSX58</strain>
    </source>
</reference>
<feature type="repeat" description="ANK" evidence="3">
    <location>
        <begin position="174"/>
        <end position="206"/>
    </location>
</feature>
<feature type="compositionally biased region" description="Basic and acidic residues" evidence="4">
    <location>
        <begin position="105"/>
        <end position="129"/>
    </location>
</feature>